<dbReference type="InterPro" id="IPR004564">
    <property type="entry name" value="OM_lipoprot_carrier_LolA-like"/>
</dbReference>
<dbReference type="InterPro" id="IPR029046">
    <property type="entry name" value="LolA/LolB/LppX"/>
</dbReference>
<evidence type="ECO:0000256" key="1">
    <source>
        <dbReference type="ARBA" id="ARBA00022729"/>
    </source>
</evidence>
<keyword evidence="1" id="KW-0732">Signal</keyword>
<dbReference type="RefSeq" id="WP_207043591.1">
    <property type="nucleotide sequence ID" value="NZ_JAFLNC010000002.1"/>
</dbReference>
<sequence>MGRFEQARYLRGFDKPILSEGEFFLLPRSALIWQTEKPFFSRMIIDEEGLSQAIKGAEVTRLSFKQFPGFKLLRDTLENSLSGNWAPLEEIAGTKLLPADGKYSLRFSPKTSGLTLPFAYLNFEIGDFLESVEIVKSNGDRDVITFSEQQVAPAADVRAKAESSKEKQP</sequence>
<evidence type="ECO:0000313" key="2">
    <source>
        <dbReference type="EMBL" id="MBO0333350.1"/>
    </source>
</evidence>
<protein>
    <submittedName>
        <fullName evidence="2">Outer membrane lipoprotein carrier protein LolA</fullName>
    </submittedName>
</protein>
<comment type="caution">
    <text evidence="2">The sequence shown here is derived from an EMBL/GenBank/DDBJ whole genome shotgun (WGS) entry which is preliminary data.</text>
</comment>
<gene>
    <name evidence="2" type="ORF">J0X12_06985</name>
</gene>
<proteinExistence type="predicted"/>
<dbReference type="EMBL" id="JAFLNC010000002">
    <property type="protein sequence ID" value="MBO0333350.1"/>
    <property type="molecule type" value="Genomic_DNA"/>
</dbReference>
<organism evidence="2 3">
    <name type="scientific">Sneathiella sedimenti</name>
    <dbReference type="NCBI Taxonomy" id="2816034"/>
    <lineage>
        <taxon>Bacteria</taxon>
        <taxon>Pseudomonadati</taxon>
        <taxon>Pseudomonadota</taxon>
        <taxon>Alphaproteobacteria</taxon>
        <taxon>Sneathiellales</taxon>
        <taxon>Sneathiellaceae</taxon>
        <taxon>Sneathiella</taxon>
    </lineage>
</organism>
<name>A0ABS3F4B3_9PROT</name>
<dbReference type="SUPFAM" id="SSF89392">
    <property type="entry name" value="Prokaryotic lipoproteins and lipoprotein localization factors"/>
    <property type="match status" value="1"/>
</dbReference>
<dbReference type="CDD" id="cd16325">
    <property type="entry name" value="LolA"/>
    <property type="match status" value="1"/>
</dbReference>
<keyword evidence="2" id="KW-0449">Lipoprotein</keyword>
<accession>A0ABS3F4B3</accession>
<keyword evidence="3" id="KW-1185">Reference proteome</keyword>
<dbReference type="Gene3D" id="2.50.20.10">
    <property type="entry name" value="Lipoprotein localisation LolA/LolB/LppX"/>
    <property type="match status" value="1"/>
</dbReference>
<evidence type="ECO:0000313" key="3">
    <source>
        <dbReference type="Proteomes" id="UP000664761"/>
    </source>
</evidence>
<dbReference type="Proteomes" id="UP000664761">
    <property type="component" value="Unassembled WGS sequence"/>
</dbReference>
<reference evidence="2 3" key="1">
    <citation type="submission" date="2021-03" db="EMBL/GenBank/DDBJ databases">
        <title>Sneathiella sp. CAU 1612 isolated from Kang Won-do.</title>
        <authorList>
            <person name="Kim W."/>
        </authorList>
    </citation>
    <scope>NUCLEOTIDE SEQUENCE [LARGE SCALE GENOMIC DNA]</scope>
    <source>
        <strain evidence="2 3">CAU 1612</strain>
    </source>
</reference>